<organism evidence="1">
    <name type="scientific">Tetraselmis sp. GSL018</name>
    <dbReference type="NCBI Taxonomy" id="582737"/>
    <lineage>
        <taxon>Eukaryota</taxon>
        <taxon>Viridiplantae</taxon>
        <taxon>Chlorophyta</taxon>
        <taxon>core chlorophytes</taxon>
        <taxon>Chlorodendrophyceae</taxon>
        <taxon>Chlorodendrales</taxon>
        <taxon>Chlorodendraceae</taxon>
        <taxon>Tetraselmis</taxon>
    </lineage>
</organism>
<proteinExistence type="predicted"/>
<sequence length="71" mass="7756">MATIDSTISRRVFLLCNKLVPRTILKLLEHSGNGLFWIPAAAAASLYKSEAQPAFDLWAGNLLLALMLDLA</sequence>
<protein>
    <submittedName>
        <fullName evidence="1">Uncharacterized protein</fullName>
    </submittedName>
</protein>
<feature type="non-terminal residue" evidence="1">
    <location>
        <position position="71"/>
    </location>
</feature>
<name>A0A061S2G2_9CHLO</name>
<reference evidence="1" key="1">
    <citation type="submission" date="2014-05" db="EMBL/GenBank/DDBJ databases">
        <title>The transcriptome of the halophilic microalga Tetraselmis sp. GSL018 isolated from the Great Salt Lake, Utah.</title>
        <authorList>
            <person name="Jinkerson R.E."/>
            <person name="D'Adamo S."/>
            <person name="Posewitz M.C."/>
        </authorList>
    </citation>
    <scope>NUCLEOTIDE SEQUENCE</scope>
    <source>
        <strain evidence="1">GSL018</strain>
    </source>
</reference>
<dbReference type="EMBL" id="GBEZ01008370">
    <property type="protein sequence ID" value="JAC77169.1"/>
    <property type="molecule type" value="Transcribed_RNA"/>
</dbReference>
<accession>A0A061S2G2</accession>
<gene>
    <name evidence="1" type="ORF">TSPGSL018_18363</name>
</gene>
<evidence type="ECO:0000313" key="1">
    <source>
        <dbReference type="EMBL" id="JAC77169.1"/>
    </source>
</evidence>
<dbReference type="AlphaFoldDB" id="A0A061S2G2"/>